<dbReference type="GO" id="GO:0005524">
    <property type="term" value="F:ATP binding"/>
    <property type="evidence" value="ECO:0007669"/>
    <property type="project" value="UniProtKB-KW"/>
</dbReference>
<evidence type="ECO:0000259" key="4">
    <source>
        <dbReference type="PROSITE" id="PS50893"/>
    </source>
</evidence>
<dbReference type="SUPFAM" id="SSF52540">
    <property type="entry name" value="P-loop containing nucleoside triphosphate hydrolases"/>
    <property type="match status" value="1"/>
</dbReference>
<comment type="caution">
    <text evidence="5">The sequence shown here is derived from an EMBL/GenBank/DDBJ whole genome shotgun (WGS) entry which is preliminary data.</text>
</comment>
<dbReference type="Pfam" id="PF00005">
    <property type="entry name" value="ABC_tran"/>
    <property type="match status" value="1"/>
</dbReference>
<dbReference type="SMART" id="SM00382">
    <property type="entry name" value="AAA"/>
    <property type="match status" value="1"/>
</dbReference>
<protein>
    <submittedName>
        <fullName evidence="5">ABC transporter ATP-binding protein</fullName>
    </submittedName>
</protein>
<keyword evidence="1" id="KW-0813">Transport</keyword>
<name>A0ABW4Q300_9MICC</name>
<dbReference type="EMBL" id="JBHUGA010000001">
    <property type="protein sequence ID" value="MFD1845027.1"/>
    <property type="molecule type" value="Genomic_DNA"/>
</dbReference>
<dbReference type="PANTHER" id="PTHR42788:SF13">
    <property type="entry name" value="ALIPHATIC SULFONATES IMPORT ATP-BINDING PROTEIN SSUB"/>
    <property type="match status" value="1"/>
</dbReference>
<dbReference type="Gene3D" id="3.40.50.300">
    <property type="entry name" value="P-loop containing nucleotide triphosphate hydrolases"/>
    <property type="match status" value="1"/>
</dbReference>
<dbReference type="CDD" id="cd03293">
    <property type="entry name" value="ABC_NrtD_SsuB_transporters"/>
    <property type="match status" value="1"/>
</dbReference>
<accession>A0ABW4Q300</accession>
<dbReference type="InterPro" id="IPR050166">
    <property type="entry name" value="ABC_transporter_ATP-bind"/>
</dbReference>
<keyword evidence="2" id="KW-0547">Nucleotide-binding</keyword>
<evidence type="ECO:0000256" key="1">
    <source>
        <dbReference type="ARBA" id="ARBA00022448"/>
    </source>
</evidence>
<dbReference type="Proteomes" id="UP001597307">
    <property type="component" value="Unassembled WGS sequence"/>
</dbReference>
<proteinExistence type="predicted"/>
<dbReference type="InterPro" id="IPR003593">
    <property type="entry name" value="AAA+_ATPase"/>
</dbReference>
<keyword evidence="3 5" id="KW-0067">ATP-binding</keyword>
<evidence type="ECO:0000313" key="5">
    <source>
        <dbReference type="EMBL" id="MFD1845027.1"/>
    </source>
</evidence>
<dbReference type="InterPro" id="IPR027417">
    <property type="entry name" value="P-loop_NTPase"/>
</dbReference>
<dbReference type="PROSITE" id="PS00211">
    <property type="entry name" value="ABC_TRANSPORTER_1"/>
    <property type="match status" value="1"/>
</dbReference>
<keyword evidence="6" id="KW-1185">Reference proteome</keyword>
<sequence length="225" mass="24824">MRIALDSVDLDIRQGEFLCLLGQSGCGKSTLLNLVAGLDGPTRGTIELGGRRIGMMFQDANLFPWLTVRGNIELALRLSGVPKSEFNDRVDDLLSTVRLPGAASLRPHELSGGMRQRVALARTLAQDCSILLMDEPFGALDAITRDAMHDETERIWAERGLTVIFVTHNVRESARLGDRVIVMAPNPGRIDSELLIELPRPRLMDHPDVSSRAAELHRRLQNGIS</sequence>
<reference evidence="6" key="1">
    <citation type="journal article" date="2019" name="Int. J. Syst. Evol. Microbiol.">
        <title>The Global Catalogue of Microorganisms (GCM) 10K type strain sequencing project: providing services to taxonomists for standard genome sequencing and annotation.</title>
        <authorList>
            <consortium name="The Broad Institute Genomics Platform"/>
            <consortium name="The Broad Institute Genome Sequencing Center for Infectious Disease"/>
            <person name="Wu L."/>
            <person name="Ma J."/>
        </authorList>
    </citation>
    <scope>NUCLEOTIDE SEQUENCE [LARGE SCALE GENOMIC DNA]</scope>
    <source>
        <strain evidence="6">JCM 11496</strain>
    </source>
</reference>
<evidence type="ECO:0000313" key="6">
    <source>
        <dbReference type="Proteomes" id="UP001597307"/>
    </source>
</evidence>
<gene>
    <name evidence="5" type="ORF">ACFSFX_00225</name>
</gene>
<evidence type="ECO:0000256" key="2">
    <source>
        <dbReference type="ARBA" id="ARBA00022741"/>
    </source>
</evidence>
<dbReference type="InterPro" id="IPR003439">
    <property type="entry name" value="ABC_transporter-like_ATP-bd"/>
</dbReference>
<feature type="domain" description="ABC transporter" evidence="4">
    <location>
        <begin position="1"/>
        <end position="210"/>
    </location>
</feature>
<dbReference type="InterPro" id="IPR017871">
    <property type="entry name" value="ABC_transporter-like_CS"/>
</dbReference>
<organism evidence="5 6">
    <name type="scientific">Arthrobacter flavus</name>
    <dbReference type="NCBI Taxonomy" id="95172"/>
    <lineage>
        <taxon>Bacteria</taxon>
        <taxon>Bacillati</taxon>
        <taxon>Actinomycetota</taxon>
        <taxon>Actinomycetes</taxon>
        <taxon>Micrococcales</taxon>
        <taxon>Micrococcaceae</taxon>
        <taxon>Arthrobacter</taxon>
    </lineage>
</organism>
<dbReference type="PANTHER" id="PTHR42788">
    <property type="entry name" value="TAURINE IMPORT ATP-BINDING PROTEIN-RELATED"/>
    <property type="match status" value="1"/>
</dbReference>
<evidence type="ECO:0000256" key="3">
    <source>
        <dbReference type="ARBA" id="ARBA00022840"/>
    </source>
</evidence>
<dbReference type="RefSeq" id="WP_343876992.1">
    <property type="nucleotide sequence ID" value="NZ_BAAAIJ010000001.1"/>
</dbReference>
<dbReference type="PROSITE" id="PS50893">
    <property type="entry name" value="ABC_TRANSPORTER_2"/>
    <property type="match status" value="1"/>
</dbReference>